<dbReference type="EMBL" id="CAMXCT030000812">
    <property type="protein sequence ID" value="CAL4770847.1"/>
    <property type="molecule type" value="Genomic_DNA"/>
</dbReference>
<dbReference type="EMBL" id="CAMXCT010000812">
    <property type="protein sequence ID" value="CAI3983535.1"/>
    <property type="molecule type" value="Genomic_DNA"/>
</dbReference>
<gene>
    <name evidence="1" type="ORF">C1SCF055_LOCUS11140</name>
</gene>
<protein>
    <submittedName>
        <fullName evidence="3">Clusterin-associated protein 1</fullName>
    </submittedName>
</protein>
<reference evidence="1" key="1">
    <citation type="submission" date="2022-10" db="EMBL/GenBank/DDBJ databases">
        <authorList>
            <person name="Chen Y."/>
            <person name="Dougan E. K."/>
            <person name="Chan C."/>
            <person name="Rhodes N."/>
            <person name="Thang M."/>
        </authorList>
    </citation>
    <scope>NUCLEOTIDE SEQUENCE</scope>
</reference>
<evidence type="ECO:0000313" key="2">
    <source>
        <dbReference type="EMBL" id="CAL1136910.1"/>
    </source>
</evidence>
<evidence type="ECO:0000313" key="1">
    <source>
        <dbReference type="EMBL" id="CAI3983535.1"/>
    </source>
</evidence>
<keyword evidence="4" id="KW-1185">Reference proteome</keyword>
<evidence type="ECO:0000313" key="4">
    <source>
        <dbReference type="Proteomes" id="UP001152797"/>
    </source>
</evidence>
<reference evidence="2" key="2">
    <citation type="submission" date="2024-04" db="EMBL/GenBank/DDBJ databases">
        <authorList>
            <person name="Chen Y."/>
            <person name="Shah S."/>
            <person name="Dougan E. K."/>
            <person name="Thang M."/>
            <person name="Chan C."/>
        </authorList>
    </citation>
    <scope>NUCLEOTIDE SEQUENCE [LARGE SCALE GENOMIC DNA]</scope>
</reference>
<dbReference type="EMBL" id="CAMXCT020000812">
    <property type="protein sequence ID" value="CAL1136910.1"/>
    <property type="molecule type" value="Genomic_DNA"/>
</dbReference>
<dbReference type="Proteomes" id="UP001152797">
    <property type="component" value="Unassembled WGS sequence"/>
</dbReference>
<organism evidence="1">
    <name type="scientific">Cladocopium goreaui</name>
    <dbReference type="NCBI Taxonomy" id="2562237"/>
    <lineage>
        <taxon>Eukaryota</taxon>
        <taxon>Sar</taxon>
        <taxon>Alveolata</taxon>
        <taxon>Dinophyceae</taxon>
        <taxon>Suessiales</taxon>
        <taxon>Symbiodiniaceae</taxon>
        <taxon>Cladocopium</taxon>
    </lineage>
</organism>
<feature type="non-terminal residue" evidence="1">
    <location>
        <position position="1"/>
    </location>
</feature>
<name>A0A9P1C1S4_9DINO</name>
<accession>A0A9P1C1S4</accession>
<evidence type="ECO:0000313" key="3">
    <source>
        <dbReference type="EMBL" id="CAL4770847.1"/>
    </source>
</evidence>
<dbReference type="AlphaFoldDB" id="A0A9P1C1S4"/>
<proteinExistence type="predicted"/>
<sequence>MLNSNLVGKCNVEDKKTGNTELKDPVWANAAPLERESYEDSLTAKTASKQFVRDKPTTVTMSTDSEFYSSPALFQAHLLEDDFVSVGLCFRLQFAIQRAVTKRGLMAEYESTTQKYNLGAGAASSPAQKAALNRLKDLRELKVTSRLGVEVGNLYQQKPQQDIQLFLAGKSLKYCKLKTTSCQTGDDDVEIGINTEEIWTEEKEMQFPTLTGQAS</sequence>
<comment type="caution">
    <text evidence="1">The sequence shown here is derived from an EMBL/GenBank/DDBJ whole genome shotgun (WGS) entry which is preliminary data.</text>
</comment>